<proteinExistence type="predicted"/>
<accession>A0A8J3IIH5</accession>
<name>A0A8J3IIH5_9CHLR</name>
<keyword evidence="2" id="KW-1185">Reference proteome</keyword>
<gene>
    <name evidence="1" type="ORF">KSF_042960</name>
</gene>
<dbReference type="AlphaFoldDB" id="A0A8J3IIH5"/>
<comment type="caution">
    <text evidence="1">The sequence shown here is derived from an EMBL/GenBank/DDBJ whole genome shotgun (WGS) entry which is preliminary data.</text>
</comment>
<protein>
    <submittedName>
        <fullName evidence="1">Uncharacterized protein</fullName>
    </submittedName>
</protein>
<dbReference type="EMBL" id="BNJK01000001">
    <property type="protein sequence ID" value="GHO94248.1"/>
    <property type="molecule type" value="Genomic_DNA"/>
</dbReference>
<evidence type="ECO:0000313" key="1">
    <source>
        <dbReference type="EMBL" id="GHO94248.1"/>
    </source>
</evidence>
<organism evidence="1 2">
    <name type="scientific">Reticulibacter mediterranei</name>
    <dbReference type="NCBI Taxonomy" id="2778369"/>
    <lineage>
        <taxon>Bacteria</taxon>
        <taxon>Bacillati</taxon>
        <taxon>Chloroflexota</taxon>
        <taxon>Ktedonobacteria</taxon>
        <taxon>Ktedonobacterales</taxon>
        <taxon>Reticulibacteraceae</taxon>
        <taxon>Reticulibacter</taxon>
    </lineage>
</organism>
<evidence type="ECO:0000313" key="2">
    <source>
        <dbReference type="Proteomes" id="UP000597444"/>
    </source>
</evidence>
<sequence length="144" mass="16215">MGGFAFERLKLNLQASVARIDRVTMDRFATERLKAVINSTDRWLTDVTMGCFAAERLLNQEAQKRCRSSSERFKADQARSARHALLALACPLINGNAKQTSAFFGRLNHVSSDFGLSQMICMFLIKTPSQYICNSLYILCSFYG</sequence>
<reference evidence="1" key="1">
    <citation type="submission" date="2020-10" db="EMBL/GenBank/DDBJ databases">
        <title>Taxonomic study of unclassified bacteria belonging to the class Ktedonobacteria.</title>
        <authorList>
            <person name="Yabe S."/>
            <person name="Wang C.M."/>
            <person name="Zheng Y."/>
            <person name="Sakai Y."/>
            <person name="Cavaletti L."/>
            <person name="Monciardini P."/>
            <person name="Donadio S."/>
        </authorList>
    </citation>
    <scope>NUCLEOTIDE SEQUENCE</scope>
    <source>
        <strain evidence="1">ID150040</strain>
    </source>
</reference>
<dbReference type="Proteomes" id="UP000597444">
    <property type="component" value="Unassembled WGS sequence"/>
</dbReference>